<evidence type="ECO:0000313" key="2">
    <source>
        <dbReference type="Proteomes" id="UP001177021"/>
    </source>
</evidence>
<proteinExistence type="predicted"/>
<evidence type="ECO:0000313" key="1">
    <source>
        <dbReference type="EMBL" id="CAJ2632824.1"/>
    </source>
</evidence>
<accession>A0ACB0IKU5</accession>
<reference evidence="1" key="1">
    <citation type="submission" date="2023-10" db="EMBL/GenBank/DDBJ databases">
        <authorList>
            <person name="Rodriguez Cubillos JULIANA M."/>
            <person name="De Vega J."/>
        </authorList>
    </citation>
    <scope>NUCLEOTIDE SEQUENCE</scope>
</reference>
<keyword evidence="2" id="KW-1185">Reference proteome</keyword>
<sequence>MSVNYDDPMDIDTTTILNGVTLPNSEPQRKSIPKYDWSNPPKPKSFPLKANFDPMLVRSSITLSKPPPHYLLSLSPAETDFRYHETPKFVSPYDAILPPRPLFGGSAPVLPLLITDENRPFLKNLSQIALDYYNDIINQKGRWGPSFEFHDLVKCTRGWNYGLNTSTYYITFQANAKGDTSRYITFQAYAKGDTSSSSSSPAIKTFQAQVSVYKKDKDKPPVVNECRIKF</sequence>
<organism evidence="1 2">
    <name type="scientific">Trifolium pratense</name>
    <name type="common">Red clover</name>
    <dbReference type="NCBI Taxonomy" id="57577"/>
    <lineage>
        <taxon>Eukaryota</taxon>
        <taxon>Viridiplantae</taxon>
        <taxon>Streptophyta</taxon>
        <taxon>Embryophyta</taxon>
        <taxon>Tracheophyta</taxon>
        <taxon>Spermatophyta</taxon>
        <taxon>Magnoliopsida</taxon>
        <taxon>eudicotyledons</taxon>
        <taxon>Gunneridae</taxon>
        <taxon>Pentapetalae</taxon>
        <taxon>rosids</taxon>
        <taxon>fabids</taxon>
        <taxon>Fabales</taxon>
        <taxon>Fabaceae</taxon>
        <taxon>Papilionoideae</taxon>
        <taxon>50 kb inversion clade</taxon>
        <taxon>NPAAA clade</taxon>
        <taxon>Hologalegina</taxon>
        <taxon>IRL clade</taxon>
        <taxon>Trifolieae</taxon>
        <taxon>Trifolium</taxon>
    </lineage>
</organism>
<dbReference type="Proteomes" id="UP001177021">
    <property type="component" value="Unassembled WGS sequence"/>
</dbReference>
<gene>
    <name evidence="1" type="ORF">MILVUS5_LOCUS4031</name>
</gene>
<dbReference type="EMBL" id="CASHSV030000001">
    <property type="protein sequence ID" value="CAJ2632824.1"/>
    <property type="molecule type" value="Genomic_DNA"/>
</dbReference>
<name>A0ACB0IKU5_TRIPR</name>
<protein>
    <submittedName>
        <fullName evidence="1">Uncharacterized protein</fullName>
    </submittedName>
</protein>
<comment type="caution">
    <text evidence="1">The sequence shown here is derived from an EMBL/GenBank/DDBJ whole genome shotgun (WGS) entry which is preliminary data.</text>
</comment>